<proteinExistence type="inferred from homology"/>
<name>A0ABU3L3R7_9FLAO</name>
<keyword evidence="7" id="KW-1185">Reference proteome</keyword>
<keyword evidence="2" id="KW-0479">Metal-binding</keyword>
<sequence>MNATKTLHKPSGHLFILFLFILGMFQVSGQTPSDAQNSDEPRPMNFVIIFADDLGYGDLGVFGHPTVKTPHLDRMAYEGQKWTNFYAGASVCTPSRAALLTGRLPVRSGMASNVHRVLFPDSKKGLPADEVTLAEQLKTVGYNTGCIGKWHLGHKEQFLPTNNGFDYYFGIPYSNDMDKLAGEEYWHYWERPDDSIKTEHFNVPLFRNTDIIERPADQNTITKRYSEEAVSYIKQHKNKPFFIYLAHNLPHIPLFASKDFLGKSERGLYGDVVEEIDDGVGKILRTLKDEGLAENTIVVFTSDNGPWLPFKLNGGSAGLLRAGKGTTWEGGMREPTIFWSPGSIEPGVVTDLGATMDLFTTFSTLAGAEIPDDRVIDGVDLSGTLFEQRESPRKNMFYYRGTDLYAVRLGDYKVHFVTEGAYGQFGDRQEHDPPLLYHLDHDPSEQFDIAAEHPEIIKEINALVSEHKANLVRGEDQLAERE</sequence>
<evidence type="ECO:0000256" key="3">
    <source>
        <dbReference type="ARBA" id="ARBA00022801"/>
    </source>
</evidence>
<evidence type="ECO:0000313" key="7">
    <source>
        <dbReference type="Proteomes" id="UP001250656"/>
    </source>
</evidence>
<dbReference type="Gene3D" id="3.30.1120.10">
    <property type="match status" value="1"/>
</dbReference>
<dbReference type="Proteomes" id="UP001250656">
    <property type="component" value="Unassembled WGS sequence"/>
</dbReference>
<feature type="domain" description="Sulfatase N-terminal" evidence="5">
    <location>
        <begin position="45"/>
        <end position="368"/>
    </location>
</feature>
<evidence type="ECO:0000256" key="4">
    <source>
        <dbReference type="ARBA" id="ARBA00022837"/>
    </source>
</evidence>
<dbReference type="InterPro" id="IPR024607">
    <property type="entry name" value="Sulfatase_CS"/>
</dbReference>
<dbReference type="PANTHER" id="PTHR42693">
    <property type="entry name" value="ARYLSULFATASE FAMILY MEMBER"/>
    <property type="match status" value="1"/>
</dbReference>
<gene>
    <name evidence="6" type="ORF">RQM65_06955</name>
</gene>
<dbReference type="InterPro" id="IPR000917">
    <property type="entry name" value="Sulfatase_N"/>
</dbReference>
<reference evidence="6 7" key="1">
    <citation type="submission" date="2023-09" db="EMBL/GenBank/DDBJ databases">
        <title>Novel taxa isolated from Blanes Bay.</title>
        <authorList>
            <person name="Rey-Velasco X."/>
            <person name="Lucena T."/>
        </authorList>
    </citation>
    <scope>NUCLEOTIDE SEQUENCE [LARGE SCALE GENOMIC DNA]</scope>
    <source>
        <strain evidence="6 7">S334</strain>
    </source>
</reference>
<dbReference type="PROSITE" id="PS00523">
    <property type="entry name" value="SULFATASE_1"/>
    <property type="match status" value="1"/>
</dbReference>
<dbReference type="PROSITE" id="PS00149">
    <property type="entry name" value="SULFATASE_2"/>
    <property type="match status" value="1"/>
</dbReference>
<dbReference type="SUPFAM" id="SSF53649">
    <property type="entry name" value="Alkaline phosphatase-like"/>
    <property type="match status" value="1"/>
</dbReference>
<dbReference type="EMBL" id="JAVTTP010000001">
    <property type="protein sequence ID" value="MDT7828396.1"/>
    <property type="molecule type" value="Genomic_DNA"/>
</dbReference>
<accession>A0ABU3L3R7</accession>
<dbReference type="Pfam" id="PF00884">
    <property type="entry name" value="Sulfatase"/>
    <property type="match status" value="1"/>
</dbReference>
<dbReference type="Gene3D" id="3.40.720.10">
    <property type="entry name" value="Alkaline Phosphatase, subunit A"/>
    <property type="match status" value="1"/>
</dbReference>
<comment type="caution">
    <text evidence="6">The sequence shown here is derived from an EMBL/GenBank/DDBJ whole genome shotgun (WGS) entry which is preliminary data.</text>
</comment>
<evidence type="ECO:0000313" key="6">
    <source>
        <dbReference type="EMBL" id="MDT7828396.1"/>
    </source>
</evidence>
<evidence type="ECO:0000256" key="2">
    <source>
        <dbReference type="ARBA" id="ARBA00022723"/>
    </source>
</evidence>
<keyword evidence="3" id="KW-0378">Hydrolase</keyword>
<dbReference type="InterPro" id="IPR050738">
    <property type="entry name" value="Sulfatase"/>
</dbReference>
<keyword evidence="4" id="KW-0106">Calcium</keyword>
<protein>
    <submittedName>
        <fullName evidence="6">Sulfatase</fullName>
    </submittedName>
</protein>
<dbReference type="InterPro" id="IPR017850">
    <property type="entry name" value="Alkaline_phosphatase_core_sf"/>
</dbReference>
<dbReference type="CDD" id="cd16026">
    <property type="entry name" value="GALNS_like"/>
    <property type="match status" value="1"/>
</dbReference>
<dbReference type="PANTHER" id="PTHR42693:SF11">
    <property type="entry name" value="ARYLSULFATASE A"/>
    <property type="match status" value="1"/>
</dbReference>
<comment type="similarity">
    <text evidence="1">Belongs to the sulfatase family.</text>
</comment>
<evidence type="ECO:0000256" key="1">
    <source>
        <dbReference type="ARBA" id="ARBA00008779"/>
    </source>
</evidence>
<dbReference type="Pfam" id="PF14707">
    <property type="entry name" value="Sulfatase_C"/>
    <property type="match status" value="1"/>
</dbReference>
<dbReference type="RefSeq" id="WP_314013693.1">
    <property type="nucleotide sequence ID" value="NZ_JAVTTP010000001.1"/>
</dbReference>
<evidence type="ECO:0000259" key="5">
    <source>
        <dbReference type="Pfam" id="PF00884"/>
    </source>
</evidence>
<organism evidence="6 7">
    <name type="scientific">Pricia mediterranea</name>
    <dbReference type="NCBI Taxonomy" id="3076079"/>
    <lineage>
        <taxon>Bacteria</taxon>
        <taxon>Pseudomonadati</taxon>
        <taxon>Bacteroidota</taxon>
        <taxon>Flavobacteriia</taxon>
        <taxon>Flavobacteriales</taxon>
        <taxon>Flavobacteriaceae</taxon>
        <taxon>Pricia</taxon>
    </lineage>
</organism>